<protein>
    <submittedName>
        <fullName evidence="1">Uncharacterized protein</fullName>
    </submittedName>
</protein>
<proteinExistence type="predicted"/>
<accession>A0ABQ9EQ91</accession>
<evidence type="ECO:0000313" key="1">
    <source>
        <dbReference type="EMBL" id="KAJ8306071.1"/>
    </source>
</evidence>
<comment type="caution">
    <text evidence="1">The sequence shown here is derived from an EMBL/GenBank/DDBJ whole genome shotgun (WGS) entry which is preliminary data.</text>
</comment>
<organism evidence="1 2">
    <name type="scientific">Tegillarca granosa</name>
    <name type="common">Malaysian cockle</name>
    <name type="synonym">Anadara granosa</name>
    <dbReference type="NCBI Taxonomy" id="220873"/>
    <lineage>
        <taxon>Eukaryota</taxon>
        <taxon>Metazoa</taxon>
        <taxon>Spiralia</taxon>
        <taxon>Lophotrochozoa</taxon>
        <taxon>Mollusca</taxon>
        <taxon>Bivalvia</taxon>
        <taxon>Autobranchia</taxon>
        <taxon>Pteriomorphia</taxon>
        <taxon>Arcoida</taxon>
        <taxon>Arcoidea</taxon>
        <taxon>Arcidae</taxon>
        <taxon>Tegillarca</taxon>
    </lineage>
</organism>
<keyword evidence="2" id="KW-1185">Reference proteome</keyword>
<dbReference type="Proteomes" id="UP001217089">
    <property type="component" value="Unassembled WGS sequence"/>
</dbReference>
<evidence type="ECO:0000313" key="2">
    <source>
        <dbReference type="Proteomes" id="UP001217089"/>
    </source>
</evidence>
<name>A0ABQ9EQ91_TEGGR</name>
<dbReference type="EMBL" id="JARBDR010000813">
    <property type="protein sequence ID" value="KAJ8306071.1"/>
    <property type="molecule type" value="Genomic_DNA"/>
</dbReference>
<sequence length="119" mass="13843">MFYLFCVFKIPIVLHKDPDVDEHGNPIMTQDGKQKYRCGFRIGGGIDQDNTKSPQGYADKVNGHDFTVVTHRKAVEYIQRKPVLNMLVYRRGMPTLQKGDGHTQFQAYTQQQEYPMQYQ</sequence>
<gene>
    <name evidence="1" type="ORF">KUTeg_016616</name>
</gene>
<reference evidence="1 2" key="1">
    <citation type="submission" date="2022-12" db="EMBL/GenBank/DDBJ databases">
        <title>Chromosome-level genome of Tegillarca granosa.</title>
        <authorList>
            <person name="Kim J."/>
        </authorList>
    </citation>
    <scope>NUCLEOTIDE SEQUENCE [LARGE SCALE GENOMIC DNA]</scope>
    <source>
        <strain evidence="1">Teg-2019</strain>
        <tissue evidence="1">Adductor muscle</tissue>
    </source>
</reference>